<evidence type="ECO:0000313" key="2">
    <source>
        <dbReference type="EMBL" id="CAD9814257.1"/>
    </source>
</evidence>
<proteinExistence type="predicted"/>
<dbReference type="Gene3D" id="3.40.720.10">
    <property type="entry name" value="Alkaline Phosphatase, subunit A"/>
    <property type="match status" value="1"/>
</dbReference>
<feature type="domain" description="Sulfatase N-terminal" evidence="1">
    <location>
        <begin position="18"/>
        <end position="97"/>
    </location>
</feature>
<dbReference type="InterPro" id="IPR052701">
    <property type="entry name" value="GAG_Ulvan_Degrading_Sulfatases"/>
</dbReference>
<gene>
    <name evidence="2" type="ORF">ASEP1449_LOCUS6082</name>
</gene>
<dbReference type="InterPro" id="IPR017850">
    <property type="entry name" value="Alkaline_phosphatase_core_sf"/>
</dbReference>
<protein>
    <recommendedName>
        <fullName evidence="1">Sulfatase N-terminal domain-containing protein</fullName>
    </recommendedName>
</protein>
<dbReference type="PANTHER" id="PTHR43751:SF3">
    <property type="entry name" value="SULFATASE N-TERMINAL DOMAIN-CONTAINING PROTEIN"/>
    <property type="match status" value="1"/>
</dbReference>
<name>A0A7S2XKX0_9STRA</name>
<evidence type="ECO:0000259" key="1">
    <source>
        <dbReference type="Pfam" id="PF00884"/>
    </source>
</evidence>
<sequence>MDRAGPQFSNKELGAIWIDDGVGAILQALEDNGQLNNTIIIFQQDHGIETKKALYENGIRIAQFVHYPDVFGVAGMTFSGLVSTIDIGPTLFDFANITSLTSTGYYDMDGKSWKDAIGNTTKETAWKDERCLFFEMQQDRAVRCGCEKYITIPDKSESFTATKGRQNGLAVGDALYFQMCDSSGNYLNFPNGNPEQRRRRTRRNRVDTGTLSEVLSCFLNKTSPSNNPDYVTTCIKTDDPPCQDSSRMCSRRRRRGATSCNRRRFRQKCPALCGEC</sequence>
<organism evidence="2">
    <name type="scientific">Attheya septentrionalis</name>
    <dbReference type="NCBI Taxonomy" id="420275"/>
    <lineage>
        <taxon>Eukaryota</taxon>
        <taxon>Sar</taxon>
        <taxon>Stramenopiles</taxon>
        <taxon>Ochrophyta</taxon>
        <taxon>Bacillariophyta</taxon>
        <taxon>Coscinodiscophyceae</taxon>
        <taxon>Chaetocerotophycidae</taxon>
        <taxon>Chaetocerotales</taxon>
        <taxon>Attheyaceae</taxon>
        <taxon>Attheya</taxon>
    </lineage>
</organism>
<dbReference type="InterPro" id="IPR000917">
    <property type="entry name" value="Sulfatase_N"/>
</dbReference>
<dbReference type="PANTHER" id="PTHR43751">
    <property type="entry name" value="SULFATASE"/>
    <property type="match status" value="1"/>
</dbReference>
<accession>A0A7S2XKX0</accession>
<dbReference type="SUPFAM" id="SSF53649">
    <property type="entry name" value="Alkaline phosphatase-like"/>
    <property type="match status" value="1"/>
</dbReference>
<dbReference type="Pfam" id="PF00884">
    <property type="entry name" value="Sulfatase"/>
    <property type="match status" value="1"/>
</dbReference>
<dbReference type="EMBL" id="HBHQ01009008">
    <property type="protein sequence ID" value="CAD9814257.1"/>
    <property type="molecule type" value="Transcribed_RNA"/>
</dbReference>
<reference evidence="2" key="1">
    <citation type="submission" date="2021-01" db="EMBL/GenBank/DDBJ databases">
        <authorList>
            <person name="Corre E."/>
            <person name="Pelletier E."/>
            <person name="Niang G."/>
            <person name="Scheremetjew M."/>
            <person name="Finn R."/>
            <person name="Kale V."/>
            <person name="Holt S."/>
            <person name="Cochrane G."/>
            <person name="Meng A."/>
            <person name="Brown T."/>
            <person name="Cohen L."/>
        </authorList>
    </citation>
    <scope>NUCLEOTIDE SEQUENCE</scope>
    <source>
        <strain evidence="2">CCMP2084</strain>
    </source>
</reference>
<dbReference type="AlphaFoldDB" id="A0A7S2XKX0"/>